<dbReference type="InterPro" id="IPR001633">
    <property type="entry name" value="EAL_dom"/>
</dbReference>
<dbReference type="PANTHER" id="PTHR44757">
    <property type="entry name" value="DIGUANYLATE CYCLASE DGCP"/>
    <property type="match status" value="1"/>
</dbReference>
<dbReference type="InterPro" id="IPR003660">
    <property type="entry name" value="HAMP_dom"/>
</dbReference>
<dbReference type="EMBL" id="CP065592">
    <property type="protein sequence ID" value="QPQ55919.1"/>
    <property type="molecule type" value="Genomic_DNA"/>
</dbReference>
<dbReference type="CDD" id="cd01949">
    <property type="entry name" value="GGDEF"/>
    <property type="match status" value="1"/>
</dbReference>
<feature type="domain" description="HAMP" evidence="3">
    <location>
        <begin position="72"/>
        <end position="124"/>
    </location>
</feature>
<keyword evidence="1" id="KW-0812">Transmembrane</keyword>
<dbReference type="SUPFAM" id="SSF55073">
    <property type="entry name" value="Nucleotide cyclase"/>
    <property type="match status" value="1"/>
</dbReference>
<reference evidence="5 6" key="1">
    <citation type="submission" date="2020-11" db="EMBL/GenBank/DDBJ databases">
        <title>Genome seq and assembly of Sphingosinicella sp.</title>
        <authorList>
            <person name="Chhetri G."/>
        </authorList>
    </citation>
    <scope>NUCLEOTIDE SEQUENCE [LARGE SCALE GENOMIC DNA]</scope>
    <source>
        <strain evidence="5 6">UDD2</strain>
    </source>
</reference>
<keyword evidence="1" id="KW-0472">Membrane</keyword>
<dbReference type="PROSITE" id="PS50885">
    <property type="entry name" value="HAMP"/>
    <property type="match status" value="1"/>
</dbReference>
<dbReference type="Pfam" id="PF00990">
    <property type="entry name" value="GGDEF"/>
    <property type="match status" value="1"/>
</dbReference>
<organism evidence="5 6">
    <name type="scientific">Allosphingosinicella flava</name>
    <dbReference type="NCBI Taxonomy" id="2771430"/>
    <lineage>
        <taxon>Bacteria</taxon>
        <taxon>Pseudomonadati</taxon>
        <taxon>Pseudomonadota</taxon>
        <taxon>Alphaproteobacteria</taxon>
        <taxon>Sphingomonadales</taxon>
        <taxon>Sphingomonadaceae</taxon>
        <taxon>Allosphingosinicella</taxon>
    </lineage>
</organism>
<dbReference type="InterPro" id="IPR029787">
    <property type="entry name" value="Nucleotide_cyclase"/>
</dbReference>
<gene>
    <name evidence="5" type="ORF">IC614_04880</name>
</gene>
<dbReference type="RefSeq" id="WP_200972780.1">
    <property type="nucleotide sequence ID" value="NZ_CP065592.1"/>
</dbReference>
<feature type="domain" description="EAL" evidence="2">
    <location>
        <begin position="307"/>
        <end position="346"/>
    </location>
</feature>
<feature type="transmembrane region" description="Helical" evidence="1">
    <location>
        <begin position="49"/>
        <end position="67"/>
    </location>
</feature>
<accession>A0A7T2GL82</accession>
<dbReference type="NCBIfam" id="TIGR00254">
    <property type="entry name" value="GGDEF"/>
    <property type="match status" value="1"/>
</dbReference>
<evidence type="ECO:0000313" key="6">
    <source>
        <dbReference type="Proteomes" id="UP000594873"/>
    </source>
</evidence>
<proteinExistence type="predicted"/>
<dbReference type="PROSITE" id="PS50887">
    <property type="entry name" value="GGDEF"/>
    <property type="match status" value="1"/>
</dbReference>
<name>A0A7T2GL82_9SPHN</name>
<dbReference type="InterPro" id="IPR052155">
    <property type="entry name" value="Biofilm_reg_signaling"/>
</dbReference>
<feature type="domain" description="GGDEF" evidence="4">
    <location>
        <begin position="158"/>
        <end position="298"/>
    </location>
</feature>
<dbReference type="GO" id="GO:0016020">
    <property type="term" value="C:membrane"/>
    <property type="evidence" value="ECO:0007669"/>
    <property type="project" value="InterPro"/>
</dbReference>
<keyword evidence="1" id="KW-1133">Transmembrane helix</keyword>
<dbReference type="SMART" id="SM00267">
    <property type="entry name" value="GGDEF"/>
    <property type="match status" value="1"/>
</dbReference>
<dbReference type="Gene3D" id="3.30.70.270">
    <property type="match status" value="1"/>
</dbReference>
<evidence type="ECO:0000313" key="5">
    <source>
        <dbReference type="EMBL" id="QPQ55919.1"/>
    </source>
</evidence>
<dbReference type="Proteomes" id="UP000594873">
    <property type="component" value="Chromosome"/>
</dbReference>
<keyword evidence="6" id="KW-1185">Reference proteome</keyword>
<evidence type="ECO:0000256" key="1">
    <source>
        <dbReference type="SAM" id="Phobius"/>
    </source>
</evidence>
<evidence type="ECO:0000259" key="2">
    <source>
        <dbReference type="PROSITE" id="PS50883"/>
    </source>
</evidence>
<feature type="transmembrane region" description="Helical" evidence="1">
    <location>
        <begin position="22"/>
        <end position="42"/>
    </location>
</feature>
<dbReference type="PROSITE" id="PS50883">
    <property type="entry name" value="EAL"/>
    <property type="match status" value="1"/>
</dbReference>
<dbReference type="KEGG" id="sflv:IC614_04880"/>
<dbReference type="InterPro" id="IPR043128">
    <property type="entry name" value="Rev_trsase/Diguanyl_cyclase"/>
</dbReference>
<sequence>MTGLGLRVSHYWEKAEWLSNRAISFCAGVSSFILTLGGFVLLRNLDQQIAASLGIGLFALLIVWVAAEKPNSDHARAVSALIDRLLAVEGGDLSTPAPPVLRREMPRLASAVDSLFEQVRSSIDHAQRIAMHDPVTNLPNRLHFKREADRILKVRQGDTAALLFIDLDRFKDVNDTLGHAQGDEILVMVADRLRAVSADIGSAAAHWQPLLARLAGDEFTMLVPAPTQDAAAATAYKVLNALTGTFDHMGQPITLGASIGIAMHPSHGVELTDLMKAADMAMYHAKALGGGEVFTFNAELALAFEQKLRTERALRETVAQGQSDLVYQPQIDTRTGGAVAAKARLR</sequence>
<protein>
    <submittedName>
        <fullName evidence="5">Diguanylate cyclase</fullName>
    </submittedName>
</protein>
<dbReference type="AlphaFoldDB" id="A0A7T2GL82"/>
<dbReference type="InterPro" id="IPR000160">
    <property type="entry name" value="GGDEF_dom"/>
</dbReference>
<evidence type="ECO:0000259" key="3">
    <source>
        <dbReference type="PROSITE" id="PS50885"/>
    </source>
</evidence>
<evidence type="ECO:0000259" key="4">
    <source>
        <dbReference type="PROSITE" id="PS50887"/>
    </source>
</evidence>
<dbReference type="PANTHER" id="PTHR44757:SF2">
    <property type="entry name" value="BIOFILM ARCHITECTURE MAINTENANCE PROTEIN MBAA"/>
    <property type="match status" value="1"/>
</dbReference>
<dbReference type="GO" id="GO:0007165">
    <property type="term" value="P:signal transduction"/>
    <property type="evidence" value="ECO:0007669"/>
    <property type="project" value="InterPro"/>
</dbReference>